<dbReference type="Gene3D" id="1.20.920.20">
    <property type="match status" value="1"/>
</dbReference>
<organism evidence="3 4">
    <name type="scientific">Cherax quadricarinatus</name>
    <name type="common">Australian red claw crayfish</name>
    <dbReference type="NCBI Taxonomy" id="27406"/>
    <lineage>
        <taxon>Eukaryota</taxon>
        <taxon>Metazoa</taxon>
        <taxon>Ecdysozoa</taxon>
        <taxon>Arthropoda</taxon>
        <taxon>Crustacea</taxon>
        <taxon>Multicrustacea</taxon>
        <taxon>Malacostraca</taxon>
        <taxon>Eumalacostraca</taxon>
        <taxon>Eucarida</taxon>
        <taxon>Decapoda</taxon>
        <taxon>Pleocyemata</taxon>
        <taxon>Astacidea</taxon>
        <taxon>Parastacoidea</taxon>
        <taxon>Parastacidae</taxon>
        <taxon>Cherax</taxon>
    </lineage>
</organism>
<dbReference type="PANTHER" id="PTHR45703:SF1">
    <property type="entry name" value="DYNEINS HEAVY CHAIN"/>
    <property type="match status" value="1"/>
</dbReference>
<dbReference type="GO" id="GO:0051959">
    <property type="term" value="F:dynein light intermediate chain binding"/>
    <property type="evidence" value="ECO:0007669"/>
    <property type="project" value="InterPro"/>
</dbReference>
<dbReference type="InterPro" id="IPR024743">
    <property type="entry name" value="Dynein_HC_stalk"/>
</dbReference>
<evidence type="ECO:0000256" key="1">
    <source>
        <dbReference type="SAM" id="Coils"/>
    </source>
</evidence>
<comment type="caution">
    <text evidence="3">The sequence shown here is derived from an EMBL/GenBank/DDBJ whole genome shotgun (WGS) entry which is preliminary data.</text>
</comment>
<feature type="non-terminal residue" evidence="3">
    <location>
        <position position="1"/>
    </location>
</feature>
<dbReference type="GO" id="GO:0045505">
    <property type="term" value="F:dynein intermediate chain binding"/>
    <property type="evidence" value="ECO:0007669"/>
    <property type="project" value="InterPro"/>
</dbReference>
<feature type="coiled-coil region" evidence="1">
    <location>
        <begin position="50"/>
        <end position="98"/>
    </location>
</feature>
<dbReference type="EMBL" id="JARKIK010000470">
    <property type="protein sequence ID" value="KAK8720377.1"/>
    <property type="molecule type" value="Genomic_DNA"/>
</dbReference>
<dbReference type="Pfam" id="PF12777">
    <property type="entry name" value="MT"/>
    <property type="match status" value="1"/>
</dbReference>
<name>A0AAW0VTV2_CHEQU</name>
<keyword evidence="1" id="KW-0175">Coiled coil</keyword>
<gene>
    <name evidence="3" type="ORF">OTU49_013365</name>
</gene>
<reference evidence="3 4" key="1">
    <citation type="journal article" date="2024" name="BMC Genomics">
        <title>Genome assembly of redclaw crayfish (Cherax quadricarinatus) provides insights into its immune adaptation and hypoxia tolerance.</title>
        <authorList>
            <person name="Liu Z."/>
            <person name="Zheng J."/>
            <person name="Li H."/>
            <person name="Fang K."/>
            <person name="Wang S."/>
            <person name="He J."/>
            <person name="Zhou D."/>
            <person name="Weng S."/>
            <person name="Chi M."/>
            <person name="Gu Z."/>
            <person name="He J."/>
            <person name="Li F."/>
            <person name="Wang M."/>
        </authorList>
    </citation>
    <scope>NUCLEOTIDE SEQUENCE [LARGE SCALE GENOMIC DNA]</scope>
    <source>
        <strain evidence="3">ZL_2023a</strain>
    </source>
</reference>
<evidence type="ECO:0000313" key="3">
    <source>
        <dbReference type="EMBL" id="KAK8720377.1"/>
    </source>
</evidence>
<proteinExistence type="predicted"/>
<keyword evidence="4" id="KW-1185">Reference proteome</keyword>
<dbReference type="AlphaFoldDB" id="A0AAW0VTV2"/>
<protein>
    <recommendedName>
        <fullName evidence="2">Dynein heavy chain coiled coil stalk domain-containing protein</fullName>
    </recommendedName>
</protein>
<accession>A0AAW0VTV2</accession>
<sequence length="105" mass="11819">INKEYVRLPEFDPASVAKASSAAEGLCKWVRAMASYNAIAKIVAPKRERLAEAEAEVAALMSVVEAKRVQLRELEEKLEVLQRRFSLSCREKENLEAEQKLCALK</sequence>
<dbReference type="GO" id="GO:0030286">
    <property type="term" value="C:dynein complex"/>
    <property type="evidence" value="ECO:0007669"/>
    <property type="project" value="InterPro"/>
</dbReference>
<evidence type="ECO:0000313" key="4">
    <source>
        <dbReference type="Proteomes" id="UP001445076"/>
    </source>
</evidence>
<feature type="non-terminal residue" evidence="3">
    <location>
        <position position="105"/>
    </location>
</feature>
<dbReference type="PANTHER" id="PTHR45703">
    <property type="entry name" value="DYNEIN HEAVY CHAIN"/>
    <property type="match status" value="1"/>
</dbReference>
<dbReference type="InterPro" id="IPR026983">
    <property type="entry name" value="DHC"/>
</dbReference>
<feature type="domain" description="Dynein heavy chain coiled coil stalk" evidence="2">
    <location>
        <begin position="3"/>
        <end position="98"/>
    </location>
</feature>
<dbReference type="GO" id="GO:0007018">
    <property type="term" value="P:microtubule-based movement"/>
    <property type="evidence" value="ECO:0007669"/>
    <property type="project" value="InterPro"/>
</dbReference>
<evidence type="ECO:0000259" key="2">
    <source>
        <dbReference type="Pfam" id="PF12777"/>
    </source>
</evidence>
<dbReference type="Proteomes" id="UP001445076">
    <property type="component" value="Unassembled WGS sequence"/>
</dbReference>